<sequence>MSIKLYFLFLLNLEVMCGPFLTNVYNLGEEDKKQLMSCISVSLCTIHTFKLVLNCVLDVECLYAAFTLLYSPVVLLPCSSLLYLFFTDLDYSFTTRHMRNKLNQLVSGNTQHTQQQE</sequence>
<proteinExistence type="predicted"/>
<evidence type="ECO:0000313" key="3">
    <source>
        <dbReference type="Proteomes" id="UP001642540"/>
    </source>
</evidence>
<evidence type="ECO:0000256" key="1">
    <source>
        <dbReference type="SAM" id="Phobius"/>
    </source>
</evidence>
<organism evidence="2 3">
    <name type="scientific">Orchesella dallaii</name>
    <dbReference type="NCBI Taxonomy" id="48710"/>
    <lineage>
        <taxon>Eukaryota</taxon>
        <taxon>Metazoa</taxon>
        <taxon>Ecdysozoa</taxon>
        <taxon>Arthropoda</taxon>
        <taxon>Hexapoda</taxon>
        <taxon>Collembola</taxon>
        <taxon>Entomobryomorpha</taxon>
        <taxon>Entomobryoidea</taxon>
        <taxon>Orchesellidae</taxon>
        <taxon>Orchesellinae</taxon>
        <taxon>Orchesella</taxon>
    </lineage>
</organism>
<reference evidence="2 3" key="1">
    <citation type="submission" date="2024-08" db="EMBL/GenBank/DDBJ databases">
        <authorList>
            <person name="Cucini C."/>
            <person name="Frati F."/>
        </authorList>
    </citation>
    <scope>NUCLEOTIDE SEQUENCE [LARGE SCALE GENOMIC DNA]</scope>
</reference>
<comment type="caution">
    <text evidence="2">The sequence shown here is derived from an EMBL/GenBank/DDBJ whole genome shotgun (WGS) entry which is preliminary data.</text>
</comment>
<name>A0ABP1QT87_9HEXA</name>
<keyword evidence="1" id="KW-0812">Transmembrane</keyword>
<evidence type="ECO:0000313" key="2">
    <source>
        <dbReference type="EMBL" id="CAL8111309.1"/>
    </source>
</evidence>
<protein>
    <submittedName>
        <fullName evidence="2">Uncharacterized protein</fullName>
    </submittedName>
</protein>
<accession>A0ABP1QT87</accession>
<feature type="transmembrane region" description="Helical" evidence="1">
    <location>
        <begin position="65"/>
        <end position="86"/>
    </location>
</feature>
<keyword evidence="1" id="KW-1133">Transmembrane helix</keyword>
<keyword evidence="3" id="KW-1185">Reference proteome</keyword>
<dbReference type="Proteomes" id="UP001642540">
    <property type="component" value="Unassembled WGS sequence"/>
</dbReference>
<gene>
    <name evidence="2" type="ORF">ODALV1_LOCUS14919</name>
</gene>
<dbReference type="EMBL" id="CAXLJM020000046">
    <property type="protein sequence ID" value="CAL8111309.1"/>
    <property type="molecule type" value="Genomic_DNA"/>
</dbReference>
<feature type="transmembrane region" description="Helical" evidence="1">
    <location>
        <begin position="6"/>
        <end position="28"/>
    </location>
</feature>
<keyword evidence="1" id="KW-0472">Membrane</keyword>